<keyword evidence="3" id="KW-1185">Reference proteome</keyword>
<proteinExistence type="predicted"/>
<dbReference type="AlphaFoldDB" id="A0A803QEG3"/>
<dbReference type="Proteomes" id="UP000596661">
    <property type="component" value="Chromosome 9"/>
</dbReference>
<organism evidence="2 3">
    <name type="scientific">Cannabis sativa</name>
    <name type="common">Hemp</name>
    <name type="synonym">Marijuana</name>
    <dbReference type="NCBI Taxonomy" id="3483"/>
    <lineage>
        <taxon>Eukaryota</taxon>
        <taxon>Viridiplantae</taxon>
        <taxon>Streptophyta</taxon>
        <taxon>Embryophyta</taxon>
        <taxon>Tracheophyta</taxon>
        <taxon>Spermatophyta</taxon>
        <taxon>Magnoliopsida</taxon>
        <taxon>eudicotyledons</taxon>
        <taxon>Gunneridae</taxon>
        <taxon>Pentapetalae</taxon>
        <taxon>rosids</taxon>
        <taxon>fabids</taxon>
        <taxon>Rosales</taxon>
        <taxon>Cannabaceae</taxon>
        <taxon>Cannabis</taxon>
    </lineage>
</organism>
<evidence type="ECO:0000313" key="2">
    <source>
        <dbReference type="EnsemblPlants" id="cds.evm.model.09.1442"/>
    </source>
</evidence>
<reference evidence="2" key="2">
    <citation type="submission" date="2021-03" db="UniProtKB">
        <authorList>
            <consortium name="EnsemblPlants"/>
        </authorList>
    </citation>
    <scope>IDENTIFICATION</scope>
</reference>
<dbReference type="EnsemblPlants" id="evm.model.09.1442">
    <property type="protein sequence ID" value="cds.evm.model.09.1442"/>
    <property type="gene ID" value="evm.TU.09.1442"/>
</dbReference>
<evidence type="ECO:0000313" key="3">
    <source>
        <dbReference type="Proteomes" id="UP000596661"/>
    </source>
</evidence>
<dbReference type="PANTHER" id="PTHR33116:SF78">
    <property type="entry name" value="OS12G0587133 PROTEIN"/>
    <property type="match status" value="1"/>
</dbReference>
<feature type="domain" description="Reverse transcriptase zinc-binding" evidence="1">
    <location>
        <begin position="267"/>
        <end position="339"/>
    </location>
</feature>
<evidence type="ECO:0000259" key="1">
    <source>
        <dbReference type="Pfam" id="PF13966"/>
    </source>
</evidence>
<name>A0A803QEG3_CANSA</name>
<protein>
    <recommendedName>
        <fullName evidence="1">Reverse transcriptase zinc-binding domain-containing protein</fullName>
    </recommendedName>
</protein>
<dbReference type="InterPro" id="IPR026960">
    <property type="entry name" value="RVT-Znf"/>
</dbReference>
<accession>A0A803QEG3</accession>
<reference evidence="2" key="1">
    <citation type="submission" date="2018-11" db="EMBL/GenBank/DDBJ databases">
        <authorList>
            <person name="Grassa J C."/>
        </authorList>
    </citation>
    <scope>NUCLEOTIDE SEQUENCE [LARGE SCALE GENOMIC DNA]</scope>
</reference>
<dbReference type="Gramene" id="evm.model.09.1442">
    <property type="protein sequence ID" value="cds.evm.model.09.1442"/>
    <property type="gene ID" value="evm.TU.09.1442"/>
</dbReference>
<dbReference type="EMBL" id="UZAU01000769">
    <property type="status" value="NOT_ANNOTATED_CDS"/>
    <property type="molecule type" value="Genomic_DNA"/>
</dbReference>
<sequence>MHKSIIVTNVILIPKVANLKRVSQCRPITLYNVVYKVISKIIANRIRSVLSKLICPTQAAFVPGLRIHDKNVLVQEIIHSFKLKKGKKGVFAIKIDLAKACNKLSCLEASRVEAESLSKVRRATLIKSGCEQGNQVICLKAWDRFCLPKSRGELGFRKTLEMNQALLAKWGWALLNEEQCLCCKVLNAITPNHGRVTKVAELLLDSGDWDIPKLRTLFDSKTICNIIKGGRPSCLGKDKWVWTKESNGQFTTKFAYLIQALERSPDCVVAPALWNKLWNSKILERHKVLWGRILSDALPIRTLLAQRMSIEEISCPLCGAGEESMEHLFLYCNFAYHLWRSSPWGVYPVFDSGACIWDWVTFIWNMKSKGVNTDKLFLYASIVVDTIWMTRNEKVHNNSSGNIKHVIDSISFCCIDYESCLFELAVVVVSHVWSPPLVGWIKINCDVKTIIVYLVITSLPNGVHNNRSIKKHFFHHRTLRMETPKELHPIPHMTTRLNYRNKAPRECLPKHESGGLWTEYSTTRLCDVPRFYYSKVCSTMKEPLHTGVAVKCLD</sequence>
<dbReference type="PANTHER" id="PTHR33116">
    <property type="entry name" value="REVERSE TRANSCRIPTASE ZINC-BINDING DOMAIN-CONTAINING PROTEIN-RELATED-RELATED"/>
    <property type="match status" value="1"/>
</dbReference>
<dbReference type="Pfam" id="PF13966">
    <property type="entry name" value="zf-RVT"/>
    <property type="match status" value="1"/>
</dbReference>